<evidence type="ECO:0000256" key="9">
    <source>
        <dbReference type="ARBA" id="ARBA00023136"/>
    </source>
</evidence>
<evidence type="ECO:0000313" key="12">
    <source>
        <dbReference type="Proteomes" id="UP001595957"/>
    </source>
</evidence>
<feature type="domain" description="Cadherin" evidence="10">
    <location>
        <begin position="380"/>
        <end position="492"/>
    </location>
</feature>
<dbReference type="CDD" id="cd11304">
    <property type="entry name" value="Cadherin_repeat"/>
    <property type="match status" value="4"/>
</dbReference>
<keyword evidence="9" id="KW-0472">Membrane</keyword>
<dbReference type="PANTHER" id="PTHR24027">
    <property type="entry name" value="CADHERIN-23"/>
    <property type="match status" value="1"/>
</dbReference>
<dbReference type="SUPFAM" id="SSF51120">
    <property type="entry name" value="beta-Roll"/>
    <property type="match status" value="1"/>
</dbReference>
<dbReference type="PANTHER" id="PTHR24027:SF422">
    <property type="entry name" value="CADHERIN DOMAIN-CONTAINING PROTEIN"/>
    <property type="match status" value="1"/>
</dbReference>
<dbReference type="InterPro" id="IPR018511">
    <property type="entry name" value="Hemolysin-typ_Ca-bd_CS"/>
</dbReference>
<feature type="domain" description="Cadherin" evidence="10">
    <location>
        <begin position="602"/>
        <end position="702"/>
    </location>
</feature>
<keyword evidence="6" id="KW-0677">Repeat</keyword>
<evidence type="ECO:0000256" key="3">
    <source>
        <dbReference type="ARBA" id="ARBA00022525"/>
    </source>
</evidence>
<dbReference type="InterPro" id="IPR011049">
    <property type="entry name" value="Serralysin-like_metalloprot_C"/>
</dbReference>
<sequence length="978" mass="100074">MTIYAASGAEFDANSTYARTQAHSDAATLADGSAIFIWVDADFNTSANRYIRAKIYAPDGSAQSAELTLVSGSSFINPAVAGLTGGGFVVTWEGQMTVQAQIFDANGVAAGAAFNVSPAGLSADRPDVTALDGGGFAISWHDERTSGTDTSRSGVHVRSFDQYGAALQPDTLVNLATIGNQADASIAALPGGGYVVTFTDRGGSSWLIKARIYDAAGAPVGSEFVVNSGAGATSVESSVTVLASGAFAVAWYETGTAESGHAIQLFSASGGRIGSQINVPNGLSGTQVGPKLVALAEGGFALAWTANTGTLSDGSGRAVFVQVFDAMGQAAGGPMLANSQTLGDQFDPTITALGSGGFMVSWTDSAGAGADDDQVKARIFTPQYPVEITSDGGADDATVTANENQLSVTQVGATAGSASADIRYTIDGGEDAGLFTIDTASGLLSFLMAPDFESPWGSDNLYTVRVRASNIYYSDAQTITVSIGDVNEAPRIISNGGGTTASLQRQENSIAVTTVVASDLEGDGVTYAIAGGPDAHLFAIDAATGVLTFINAPDFEAPTDFAEDNFYTVVVAASDGTLSSTQRIEILVENVNEAPRITSYGGATTAAVPVMENQQTGALVQATDVESGAVTYAIAGGADAALFTINTATGELRFRAAPDFEIPADADRNNVYNVLVSASDGTLSATQMIEIRVENANEAPLFRSYAGASSVSLAISENQQGAAFVNAIDPDGAVVTYALAGADANMFVINMLTGELRFKSAPDFEAPSDVDRNNTYEVQVTATDGSLSSVQSLLISATDLTEAAYIIGTAGNDLISASKTVVGQAFATAYGDRIEGRGGADIISGGGGNDIIDGGAGNDRLNGEAGADMLTGGLGADIFEFASIADSGPATTDRIIDFSRQQGDIISLANIDAKSSTVANDAFKFIGTKAFSKEAGQLRYDQFGGNSYLSGDVNGDAIADFQIEIIGSVKFAANDFIL</sequence>
<dbReference type="PRINTS" id="PR00313">
    <property type="entry name" value="CABNDNGRPT"/>
</dbReference>
<dbReference type="Proteomes" id="UP001595957">
    <property type="component" value="Unassembled WGS sequence"/>
</dbReference>
<dbReference type="RefSeq" id="WP_380803940.1">
    <property type="nucleotide sequence ID" value="NZ_JBHSFZ010000015.1"/>
</dbReference>
<comment type="caution">
    <text evidence="11">The sequence shown here is derived from an EMBL/GenBank/DDBJ whole genome shotgun (WGS) entry which is preliminary data.</text>
</comment>
<keyword evidence="7" id="KW-0106">Calcium</keyword>
<dbReference type="EMBL" id="JBHSFZ010000015">
    <property type="protein sequence ID" value="MFC4594319.1"/>
    <property type="molecule type" value="Genomic_DNA"/>
</dbReference>
<reference evidence="12" key="1">
    <citation type="journal article" date="2019" name="Int. J. Syst. Evol. Microbiol.">
        <title>The Global Catalogue of Microorganisms (GCM) 10K type strain sequencing project: providing services to taxonomists for standard genome sequencing and annotation.</title>
        <authorList>
            <consortium name="The Broad Institute Genomics Platform"/>
            <consortium name="The Broad Institute Genome Sequencing Center for Infectious Disease"/>
            <person name="Wu L."/>
            <person name="Ma J."/>
        </authorList>
    </citation>
    <scope>NUCLEOTIDE SEQUENCE [LARGE SCALE GENOMIC DNA]</scope>
    <source>
        <strain evidence="12">NBRC 103632</strain>
    </source>
</reference>
<feature type="domain" description="Cadherin" evidence="10">
    <location>
        <begin position="512"/>
        <end position="597"/>
    </location>
</feature>
<evidence type="ECO:0000256" key="7">
    <source>
        <dbReference type="ARBA" id="ARBA00022837"/>
    </source>
</evidence>
<dbReference type="SMART" id="SM00112">
    <property type="entry name" value="CA"/>
    <property type="match status" value="4"/>
</dbReference>
<proteinExistence type="predicted"/>
<dbReference type="SUPFAM" id="SSF49313">
    <property type="entry name" value="Cadherin-like"/>
    <property type="match status" value="4"/>
</dbReference>
<evidence type="ECO:0000256" key="2">
    <source>
        <dbReference type="ARBA" id="ARBA00004613"/>
    </source>
</evidence>
<dbReference type="InterPro" id="IPR039808">
    <property type="entry name" value="Cadherin"/>
</dbReference>
<name>A0ABV9EZQ7_9SPHN</name>
<organism evidence="11 12">
    <name type="scientific">Sphingobium tyrosinilyticum</name>
    <dbReference type="NCBI Taxonomy" id="2715436"/>
    <lineage>
        <taxon>Bacteria</taxon>
        <taxon>Pseudomonadati</taxon>
        <taxon>Pseudomonadota</taxon>
        <taxon>Alphaproteobacteria</taxon>
        <taxon>Sphingomonadales</taxon>
        <taxon>Sphingomonadaceae</taxon>
        <taxon>Sphingobium</taxon>
    </lineage>
</organism>
<comment type="subcellular location">
    <subcellularLocation>
        <location evidence="1">Membrane</location>
        <topology evidence="1">Single-pass membrane protein</topology>
    </subcellularLocation>
    <subcellularLocation>
        <location evidence="2">Secreted</location>
    </subcellularLocation>
</comment>
<dbReference type="PROSITE" id="PS00330">
    <property type="entry name" value="HEMOLYSIN_CALCIUM"/>
    <property type="match status" value="2"/>
</dbReference>
<dbReference type="Gene3D" id="2.150.10.10">
    <property type="entry name" value="Serralysin-like metalloprotease, C-terminal"/>
    <property type="match status" value="1"/>
</dbReference>
<evidence type="ECO:0000256" key="6">
    <source>
        <dbReference type="ARBA" id="ARBA00022737"/>
    </source>
</evidence>
<keyword evidence="5" id="KW-0732">Signal</keyword>
<protein>
    <submittedName>
        <fullName evidence="11">M10 family metallopeptidase C-terminal domain-containing protein</fullName>
    </submittedName>
</protein>
<feature type="domain" description="Cadherin" evidence="10">
    <location>
        <begin position="707"/>
        <end position="807"/>
    </location>
</feature>
<dbReference type="InterPro" id="IPR015919">
    <property type="entry name" value="Cadherin-like_sf"/>
</dbReference>
<evidence type="ECO:0000259" key="10">
    <source>
        <dbReference type="PROSITE" id="PS50268"/>
    </source>
</evidence>
<evidence type="ECO:0000313" key="11">
    <source>
        <dbReference type="EMBL" id="MFC4594319.1"/>
    </source>
</evidence>
<gene>
    <name evidence="11" type="ORF">ACFO3E_08965</name>
</gene>
<dbReference type="InterPro" id="IPR002126">
    <property type="entry name" value="Cadherin-like_dom"/>
</dbReference>
<dbReference type="Gene3D" id="2.60.40.60">
    <property type="entry name" value="Cadherins"/>
    <property type="match status" value="4"/>
</dbReference>
<dbReference type="Pfam" id="PF08548">
    <property type="entry name" value="Peptidase_M10_C"/>
    <property type="match status" value="1"/>
</dbReference>
<evidence type="ECO:0000256" key="5">
    <source>
        <dbReference type="ARBA" id="ARBA00022729"/>
    </source>
</evidence>
<evidence type="ECO:0000256" key="4">
    <source>
        <dbReference type="ARBA" id="ARBA00022692"/>
    </source>
</evidence>
<keyword evidence="12" id="KW-1185">Reference proteome</keyword>
<dbReference type="PROSITE" id="PS50268">
    <property type="entry name" value="CADHERIN_2"/>
    <property type="match status" value="4"/>
</dbReference>
<keyword evidence="3" id="KW-0964">Secreted</keyword>
<evidence type="ECO:0000256" key="8">
    <source>
        <dbReference type="ARBA" id="ARBA00022989"/>
    </source>
</evidence>
<keyword evidence="8" id="KW-1133">Transmembrane helix</keyword>
<evidence type="ECO:0000256" key="1">
    <source>
        <dbReference type="ARBA" id="ARBA00004167"/>
    </source>
</evidence>
<dbReference type="InterPro" id="IPR013858">
    <property type="entry name" value="Peptidase_M10B_C"/>
</dbReference>
<accession>A0ABV9EZQ7</accession>
<keyword evidence="4" id="KW-0812">Transmembrane</keyword>